<gene>
    <name evidence="2" type="ORF">CIT25_33210</name>
</gene>
<sequence>MWWTASALGIAMCQSVAVESHMRESPSMEKITTIVQVFQVHGVNGANAVVVRAEGRDRLSVPRSAITQARVSRNAPAGNRDGQ</sequence>
<proteinExistence type="predicted"/>
<dbReference type="EMBL" id="NPKI01000049">
    <property type="protein sequence ID" value="PAP97982.1"/>
    <property type="molecule type" value="Genomic_DNA"/>
</dbReference>
<accession>A0AB36R0Q4</accession>
<organism evidence="2 3">
    <name type="scientific">Mesorhizobium mediterraneum</name>
    <dbReference type="NCBI Taxonomy" id="43617"/>
    <lineage>
        <taxon>Bacteria</taxon>
        <taxon>Pseudomonadati</taxon>
        <taxon>Pseudomonadota</taxon>
        <taxon>Alphaproteobacteria</taxon>
        <taxon>Hyphomicrobiales</taxon>
        <taxon>Phyllobacteriaceae</taxon>
        <taxon>Mesorhizobium</taxon>
    </lineage>
</organism>
<evidence type="ECO:0000313" key="2">
    <source>
        <dbReference type="EMBL" id="PAP97982.1"/>
    </source>
</evidence>
<comment type="caution">
    <text evidence="2">The sequence shown here is derived from an EMBL/GenBank/DDBJ whole genome shotgun (WGS) entry which is preliminary data.</text>
</comment>
<protein>
    <submittedName>
        <fullName evidence="2">Uncharacterized protein</fullName>
    </submittedName>
</protein>
<dbReference type="AlphaFoldDB" id="A0AB36R0Q4"/>
<evidence type="ECO:0000256" key="1">
    <source>
        <dbReference type="SAM" id="MobiDB-lite"/>
    </source>
</evidence>
<feature type="region of interest" description="Disordered" evidence="1">
    <location>
        <begin position="64"/>
        <end position="83"/>
    </location>
</feature>
<evidence type="ECO:0000313" key="3">
    <source>
        <dbReference type="Proteomes" id="UP000216215"/>
    </source>
</evidence>
<dbReference type="Proteomes" id="UP000216215">
    <property type="component" value="Unassembled WGS sequence"/>
</dbReference>
<reference evidence="3" key="1">
    <citation type="submission" date="2017-08" db="EMBL/GenBank/DDBJ databases">
        <title>Mesorhizobium wenxinae sp. nov., a novel rhizobial species isolated from root nodules of chickpea (Cicer arietinum L.).</title>
        <authorList>
            <person name="Zhang J."/>
        </authorList>
    </citation>
    <scope>NUCLEOTIDE SEQUENCE [LARGE SCALE GENOMIC DNA]</scope>
    <source>
        <strain evidence="3">USDA 3392</strain>
    </source>
</reference>
<name>A0AB36R0Q4_9HYPH</name>
<keyword evidence="3" id="KW-1185">Reference proteome</keyword>